<dbReference type="AlphaFoldDB" id="A0AAE0Z5K2"/>
<gene>
    <name evidence="1" type="ORF">RRG08_021117</name>
</gene>
<reference evidence="1" key="1">
    <citation type="journal article" date="2023" name="G3 (Bethesda)">
        <title>A reference genome for the long-term kleptoplast-retaining sea slug Elysia crispata morphotype clarki.</title>
        <authorList>
            <person name="Eastman K.E."/>
            <person name="Pendleton A.L."/>
            <person name="Shaikh M.A."/>
            <person name="Suttiyut T."/>
            <person name="Ogas R."/>
            <person name="Tomko P."/>
            <person name="Gavelis G."/>
            <person name="Widhalm J.R."/>
            <person name="Wisecaver J.H."/>
        </authorList>
    </citation>
    <scope>NUCLEOTIDE SEQUENCE</scope>
    <source>
        <strain evidence="1">ECLA1</strain>
    </source>
</reference>
<dbReference type="Proteomes" id="UP001283361">
    <property type="component" value="Unassembled WGS sequence"/>
</dbReference>
<keyword evidence="2" id="KW-1185">Reference proteome</keyword>
<proteinExistence type="predicted"/>
<dbReference type="EMBL" id="JAWDGP010004573">
    <property type="protein sequence ID" value="KAK3763294.1"/>
    <property type="molecule type" value="Genomic_DNA"/>
</dbReference>
<accession>A0AAE0Z5K2</accession>
<comment type="caution">
    <text evidence="1">The sequence shown here is derived from an EMBL/GenBank/DDBJ whole genome shotgun (WGS) entry which is preliminary data.</text>
</comment>
<sequence>MSVIKTRHSVFTANVCRNSYRSRAVSVSTSGGDQLFTANKRSHVNSWGICLLVLVEVAWGGIELPTQLNLVTKSGEGEQWLQAGPDGEKGSQIRLGYLFLSMFSNGRVHWLASTSSECGSSLAPARASRMMQTPTRIIIRLELPDIKCAMNLETP</sequence>
<evidence type="ECO:0000313" key="2">
    <source>
        <dbReference type="Proteomes" id="UP001283361"/>
    </source>
</evidence>
<organism evidence="1 2">
    <name type="scientific">Elysia crispata</name>
    <name type="common">lettuce slug</name>
    <dbReference type="NCBI Taxonomy" id="231223"/>
    <lineage>
        <taxon>Eukaryota</taxon>
        <taxon>Metazoa</taxon>
        <taxon>Spiralia</taxon>
        <taxon>Lophotrochozoa</taxon>
        <taxon>Mollusca</taxon>
        <taxon>Gastropoda</taxon>
        <taxon>Heterobranchia</taxon>
        <taxon>Euthyneura</taxon>
        <taxon>Panpulmonata</taxon>
        <taxon>Sacoglossa</taxon>
        <taxon>Placobranchoidea</taxon>
        <taxon>Plakobranchidae</taxon>
        <taxon>Elysia</taxon>
    </lineage>
</organism>
<name>A0AAE0Z5K2_9GAST</name>
<evidence type="ECO:0000313" key="1">
    <source>
        <dbReference type="EMBL" id="KAK3763294.1"/>
    </source>
</evidence>
<protein>
    <submittedName>
        <fullName evidence="1">Uncharacterized protein</fullName>
    </submittedName>
</protein>